<feature type="domain" description="Alcohol dehydrogenase-like C-terminal" evidence="9">
    <location>
        <begin position="234"/>
        <end position="365"/>
    </location>
</feature>
<dbReference type="EMBL" id="HG739124">
    <property type="protein sequence ID" value="CDP09729.1"/>
    <property type="molecule type" value="Genomic_DNA"/>
</dbReference>
<comment type="similarity">
    <text evidence="7">Belongs to the zinc-containing alcohol dehydrogenase family. Class-IV subfamily.</text>
</comment>
<feature type="domain" description="Alcohol dehydrogenase-like N-terminal" evidence="10">
    <location>
        <begin position="41"/>
        <end position="169"/>
    </location>
</feature>
<dbReference type="FunFam" id="3.40.50.720:FF:000003">
    <property type="entry name" value="S-(hydroxymethyl)glutathione dehydrogenase"/>
    <property type="match status" value="1"/>
</dbReference>
<evidence type="ECO:0000256" key="5">
    <source>
        <dbReference type="ARBA" id="ARBA00023002"/>
    </source>
</evidence>
<evidence type="ECO:0000259" key="9">
    <source>
        <dbReference type="Pfam" id="PF00107"/>
    </source>
</evidence>
<evidence type="ECO:0000313" key="12">
    <source>
        <dbReference type="Proteomes" id="UP000295252"/>
    </source>
</evidence>
<dbReference type="InterPro" id="IPR002328">
    <property type="entry name" value="ADH_Zn_CS"/>
</dbReference>
<comment type="cofactor">
    <cofactor evidence="1 8">
        <name>Zn(2+)</name>
        <dbReference type="ChEBI" id="CHEBI:29105"/>
    </cofactor>
</comment>
<evidence type="ECO:0000256" key="1">
    <source>
        <dbReference type="ARBA" id="ARBA00001947"/>
    </source>
</evidence>
<dbReference type="PhylomeDB" id="A0A068UND6"/>
<dbReference type="OrthoDB" id="417550at2759"/>
<dbReference type="SUPFAM" id="SSF51735">
    <property type="entry name" value="NAD(P)-binding Rossmann-fold domains"/>
    <property type="match status" value="1"/>
</dbReference>
<dbReference type="PROSITE" id="PS00059">
    <property type="entry name" value="ADH_ZINC"/>
    <property type="match status" value="1"/>
</dbReference>
<dbReference type="GO" id="GO:0008270">
    <property type="term" value="F:zinc ion binding"/>
    <property type="evidence" value="ECO:0007669"/>
    <property type="project" value="InterPro"/>
</dbReference>
<reference evidence="12" key="1">
    <citation type="journal article" date="2014" name="Science">
        <title>The coffee genome provides insight into the convergent evolution of caffeine biosynthesis.</title>
        <authorList>
            <person name="Denoeud F."/>
            <person name="Carretero-Paulet L."/>
            <person name="Dereeper A."/>
            <person name="Droc G."/>
            <person name="Guyot R."/>
            <person name="Pietrella M."/>
            <person name="Zheng C."/>
            <person name="Alberti A."/>
            <person name="Anthony F."/>
            <person name="Aprea G."/>
            <person name="Aury J.M."/>
            <person name="Bento P."/>
            <person name="Bernard M."/>
            <person name="Bocs S."/>
            <person name="Campa C."/>
            <person name="Cenci A."/>
            <person name="Combes M.C."/>
            <person name="Crouzillat D."/>
            <person name="Da Silva C."/>
            <person name="Daddiego L."/>
            <person name="De Bellis F."/>
            <person name="Dussert S."/>
            <person name="Garsmeur O."/>
            <person name="Gayraud T."/>
            <person name="Guignon V."/>
            <person name="Jahn K."/>
            <person name="Jamilloux V."/>
            <person name="Joet T."/>
            <person name="Labadie K."/>
            <person name="Lan T."/>
            <person name="Leclercq J."/>
            <person name="Lepelley M."/>
            <person name="Leroy T."/>
            <person name="Li L.T."/>
            <person name="Librado P."/>
            <person name="Lopez L."/>
            <person name="Munoz A."/>
            <person name="Noel B."/>
            <person name="Pallavicini A."/>
            <person name="Perrotta G."/>
            <person name="Poncet V."/>
            <person name="Pot D."/>
            <person name="Priyono X."/>
            <person name="Rigoreau M."/>
            <person name="Rouard M."/>
            <person name="Rozas J."/>
            <person name="Tranchant-Dubreuil C."/>
            <person name="VanBuren R."/>
            <person name="Zhang Q."/>
            <person name="Andrade A.C."/>
            <person name="Argout X."/>
            <person name="Bertrand B."/>
            <person name="de Kochko A."/>
            <person name="Graziosi G."/>
            <person name="Henry R.J."/>
            <person name="Jayarama X."/>
            <person name="Ming R."/>
            <person name="Nagai C."/>
            <person name="Rounsley S."/>
            <person name="Sankoff D."/>
            <person name="Giuliano G."/>
            <person name="Albert V.A."/>
            <person name="Wincker P."/>
            <person name="Lashermes P."/>
        </authorList>
    </citation>
    <scope>NUCLEOTIDE SEQUENCE [LARGE SCALE GENOMIC DNA]</scope>
    <source>
        <strain evidence="12">cv. DH200-94</strain>
    </source>
</reference>
<keyword evidence="12" id="KW-1185">Reference proteome</keyword>
<evidence type="ECO:0008006" key="13">
    <source>
        <dbReference type="Google" id="ProtNLM"/>
    </source>
</evidence>
<dbReference type="STRING" id="49390.A0A068UND6"/>
<keyword evidence="5" id="KW-0560">Oxidoreductase</keyword>
<dbReference type="Gene3D" id="3.40.50.720">
    <property type="entry name" value="NAD(P)-binding Rossmann-like Domain"/>
    <property type="match status" value="1"/>
</dbReference>
<dbReference type="Gramene" id="CDP09729">
    <property type="protein sequence ID" value="CDP09729"/>
    <property type="gene ID" value="GSCOC_T00030176001"/>
</dbReference>
<dbReference type="GO" id="GO:0051903">
    <property type="term" value="F:S-(hydroxymethyl)glutathione dehydrogenase [NAD(P)+] activity"/>
    <property type="evidence" value="ECO:0007669"/>
    <property type="project" value="TreeGrafter"/>
</dbReference>
<dbReference type="FunFam" id="3.90.180.10:FF:000067">
    <property type="entry name" value="alcohol dehydrogenase 1-like isoform X1"/>
    <property type="match status" value="1"/>
</dbReference>
<proteinExistence type="inferred from homology"/>
<keyword evidence="3 8" id="KW-0479">Metal-binding</keyword>
<keyword evidence="4 8" id="KW-0862">Zinc</keyword>
<dbReference type="Pfam" id="PF08240">
    <property type="entry name" value="ADH_N"/>
    <property type="match status" value="1"/>
</dbReference>
<dbReference type="InterPro" id="IPR011032">
    <property type="entry name" value="GroES-like_sf"/>
</dbReference>
<evidence type="ECO:0000256" key="6">
    <source>
        <dbReference type="ARBA" id="ARBA00023027"/>
    </source>
</evidence>
<dbReference type="InParanoid" id="A0A068UND6"/>
<dbReference type="Pfam" id="PF00107">
    <property type="entry name" value="ADH_zinc_N"/>
    <property type="match status" value="1"/>
</dbReference>
<evidence type="ECO:0000256" key="3">
    <source>
        <dbReference type="ARBA" id="ARBA00022723"/>
    </source>
</evidence>
<evidence type="ECO:0000256" key="7">
    <source>
        <dbReference type="ARBA" id="ARBA00060764"/>
    </source>
</evidence>
<evidence type="ECO:0000313" key="11">
    <source>
        <dbReference type="EMBL" id="CDP09729.1"/>
    </source>
</evidence>
<dbReference type="GO" id="GO:0005829">
    <property type="term" value="C:cytosol"/>
    <property type="evidence" value="ECO:0007669"/>
    <property type="project" value="TreeGrafter"/>
</dbReference>
<dbReference type="SUPFAM" id="SSF50129">
    <property type="entry name" value="GroES-like"/>
    <property type="match status" value="2"/>
</dbReference>
<dbReference type="InterPro" id="IPR013149">
    <property type="entry name" value="ADH-like_C"/>
</dbReference>
<dbReference type="Proteomes" id="UP000295252">
    <property type="component" value="Chromosome I"/>
</dbReference>
<dbReference type="InterPro" id="IPR036291">
    <property type="entry name" value="NAD(P)-bd_dom_sf"/>
</dbReference>
<dbReference type="InterPro" id="IPR013154">
    <property type="entry name" value="ADH-like_N"/>
</dbReference>
<accession>A0A068UND6</accession>
<sequence>MAQTQEASKTAGKPIRCRAAVARKAGEPLVIEEIIVAPPKARELRVRVLCSALCFSDIHFWRLKEPHGYYPRIFGHETVGVVESVGEGVEDVKVGDTVIPSFLAYCGECPDCISIKSNQCSKLRFELSPYIRDGTSRFSDPKGETIYHFGYTSGFSEYPVVDISHVTKVDPALPASRACLLGCGVSTGNAICFDSCWHNLIHFELVRRTYFTFSVKTADVEEGSTVAIFGLGVIGLAVAEGARLRGAKTIIGVDMNPDKVEIGKKFGVTHFINPRELGGKLATTTLENAVFCIAVILEMTDGLGADYCFECVGLPSLSQEAFTCCRKGWGKTIILGVDKPDSQFILNSLVNNHSGKTITGVQYGGLKPNLDIAILAKRYLDKELQLDLFVTHEIKLEDINKAFKLLIEGKCLRTVIWLDQERASADGVTFNEI</sequence>
<evidence type="ECO:0000259" key="10">
    <source>
        <dbReference type="Pfam" id="PF08240"/>
    </source>
</evidence>
<evidence type="ECO:0000256" key="2">
    <source>
        <dbReference type="ARBA" id="ARBA00011738"/>
    </source>
</evidence>
<gene>
    <name evidence="11" type="ORF">GSCOC_T00030176001</name>
</gene>
<protein>
    <recommendedName>
        <fullName evidence="13">Enoyl reductase (ER) domain-containing protein</fullName>
    </recommendedName>
</protein>
<dbReference type="GO" id="GO:0046294">
    <property type="term" value="P:formaldehyde catabolic process"/>
    <property type="evidence" value="ECO:0007669"/>
    <property type="project" value="TreeGrafter"/>
</dbReference>
<dbReference type="Gene3D" id="3.90.180.10">
    <property type="entry name" value="Medium-chain alcohol dehydrogenases, catalytic domain"/>
    <property type="match status" value="1"/>
</dbReference>
<dbReference type="AlphaFoldDB" id="A0A068UND6"/>
<organism evidence="11 12">
    <name type="scientific">Coffea canephora</name>
    <name type="common">Robusta coffee</name>
    <dbReference type="NCBI Taxonomy" id="49390"/>
    <lineage>
        <taxon>Eukaryota</taxon>
        <taxon>Viridiplantae</taxon>
        <taxon>Streptophyta</taxon>
        <taxon>Embryophyta</taxon>
        <taxon>Tracheophyta</taxon>
        <taxon>Spermatophyta</taxon>
        <taxon>Magnoliopsida</taxon>
        <taxon>eudicotyledons</taxon>
        <taxon>Gunneridae</taxon>
        <taxon>Pentapetalae</taxon>
        <taxon>asterids</taxon>
        <taxon>lamiids</taxon>
        <taxon>Gentianales</taxon>
        <taxon>Rubiaceae</taxon>
        <taxon>Ixoroideae</taxon>
        <taxon>Gardenieae complex</taxon>
        <taxon>Bertiereae - Coffeeae clade</taxon>
        <taxon>Coffeeae</taxon>
        <taxon>Coffea</taxon>
    </lineage>
</organism>
<dbReference type="PANTHER" id="PTHR43880:SF7">
    <property type="entry name" value="ALCOHOL DEHYDROGENASE-LIKE 7"/>
    <property type="match status" value="1"/>
</dbReference>
<keyword evidence="6" id="KW-0520">NAD</keyword>
<name>A0A068UND6_COFCA</name>
<comment type="subunit">
    <text evidence="2">Homodimer.</text>
</comment>
<evidence type="ECO:0000256" key="8">
    <source>
        <dbReference type="RuleBase" id="RU361277"/>
    </source>
</evidence>
<dbReference type="PANTHER" id="PTHR43880">
    <property type="entry name" value="ALCOHOL DEHYDROGENASE"/>
    <property type="match status" value="1"/>
</dbReference>
<evidence type="ECO:0000256" key="4">
    <source>
        <dbReference type="ARBA" id="ARBA00022833"/>
    </source>
</evidence>